<gene>
    <name evidence="7" type="ORF">AALO_G00103510</name>
</gene>
<keyword evidence="1" id="KW-1015">Disulfide bond</keyword>
<sequence>MQGGKGYGETQQAHAPMDVETRRTYNSPTQPQPSHGSKSSTDPLQDWGSLKEAMRTELVEELRAQVNDMKTSLLAELRTQRTVPGPTPRQPDLASNNSSHPQGTRPRRRDRTPQWDDQGWPICLRCGQAGHIQRNCVSQGPVDHRRVASSADGSSPAEAPMKTALVGQCPEVEVLVQGKRFPCILDTGSQVTLCSRGLLKQHLGDIEMKDTKDVPWLTLKAANGLALPYVGYALLDFEVGGIAVRGKGVVVVEDHYLPPTYGVLGMNVIQYCFGRGREGSTTAGGHQFTLFKSTLPRAATVAWDRAFAACRRLRAEERRGPSLGVARLRTAEPVRLAPQTETAVWAHVPEVPRANQESVLLEDCYHGAQEWCVGRAVANLQDGRVLLRVCNPSTWPVATGSEEVDLDRLFARVEELSLKEPSGRLVKLKQVVLHPDFRTLSGRFTNNIALVQLQEAVSFIDTMKPVLLPSPRDVFSTDTECWVTGWGNVAVGRLLGGNQTLQELQVSLVDDATCHQINPSHTDSQLCAGDLREGKSACSGDGGAPLVCVLAVDVKRRFVQVGLVSFWGCDRRKNGDIYTNVLHFTQFIRDTIEEAECNNLPPFEACFL</sequence>
<comment type="caution">
    <text evidence="7">The sequence shown here is derived from an EMBL/GenBank/DDBJ whole genome shotgun (WGS) entry which is preliminary data.</text>
</comment>
<feature type="domain" description="Peptidase S1" evidence="6">
    <location>
        <begin position="282"/>
        <end position="593"/>
    </location>
</feature>
<evidence type="ECO:0000313" key="7">
    <source>
        <dbReference type="EMBL" id="KAG5278860.1"/>
    </source>
</evidence>
<dbReference type="GO" id="GO:0008270">
    <property type="term" value="F:zinc ion binding"/>
    <property type="evidence" value="ECO:0007669"/>
    <property type="project" value="UniProtKB-KW"/>
</dbReference>
<feature type="region of interest" description="Disordered" evidence="4">
    <location>
        <begin position="1"/>
        <end position="52"/>
    </location>
</feature>
<evidence type="ECO:0000313" key="8">
    <source>
        <dbReference type="Proteomes" id="UP000823561"/>
    </source>
</evidence>
<keyword evidence="3" id="KW-0863">Zinc-finger</keyword>
<keyword evidence="8" id="KW-1185">Reference proteome</keyword>
<feature type="region of interest" description="Disordered" evidence="4">
    <location>
        <begin position="77"/>
        <end position="116"/>
    </location>
</feature>
<protein>
    <recommendedName>
        <fullName evidence="9">CCHC-type domain-containing protein</fullName>
    </recommendedName>
</protein>
<dbReference type="CDD" id="cd00190">
    <property type="entry name" value="Tryp_SPc"/>
    <property type="match status" value="1"/>
</dbReference>
<dbReference type="Gene3D" id="2.40.70.10">
    <property type="entry name" value="Acid Proteases"/>
    <property type="match status" value="1"/>
</dbReference>
<evidence type="ECO:0000259" key="6">
    <source>
        <dbReference type="PROSITE" id="PS50240"/>
    </source>
</evidence>
<feature type="domain" description="CCHC-type" evidence="5">
    <location>
        <begin position="123"/>
        <end position="136"/>
    </location>
</feature>
<evidence type="ECO:0000256" key="3">
    <source>
        <dbReference type="PROSITE-ProRule" id="PRU00047"/>
    </source>
</evidence>
<reference evidence="7" key="1">
    <citation type="submission" date="2020-10" db="EMBL/GenBank/DDBJ databases">
        <title>Chromosome-scale genome assembly of the Allis shad, Alosa alosa.</title>
        <authorList>
            <person name="Margot Z."/>
            <person name="Christophe K."/>
            <person name="Cabau C."/>
            <person name="Louis A."/>
            <person name="Berthelot C."/>
            <person name="Parey E."/>
            <person name="Roest Crollius H."/>
            <person name="Montfort J."/>
            <person name="Robinson-Rechavi M."/>
            <person name="Bucao C."/>
            <person name="Bouchez O."/>
            <person name="Gislard M."/>
            <person name="Lluch J."/>
            <person name="Milhes M."/>
            <person name="Lampietro C."/>
            <person name="Lopez Roques C."/>
            <person name="Donnadieu C."/>
            <person name="Braasch I."/>
            <person name="Desvignes T."/>
            <person name="Postlethwait J."/>
            <person name="Bobe J."/>
            <person name="Guiguen Y."/>
        </authorList>
    </citation>
    <scope>NUCLEOTIDE SEQUENCE</scope>
    <source>
        <strain evidence="7">M-15738</strain>
        <tissue evidence="7">Blood</tissue>
    </source>
</reference>
<dbReference type="Proteomes" id="UP000823561">
    <property type="component" value="Chromosome 7"/>
</dbReference>
<dbReference type="GO" id="GO:0004252">
    <property type="term" value="F:serine-type endopeptidase activity"/>
    <property type="evidence" value="ECO:0007669"/>
    <property type="project" value="InterPro"/>
</dbReference>
<dbReference type="InterPro" id="IPR021109">
    <property type="entry name" value="Peptidase_aspartic_dom_sf"/>
</dbReference>
<evidence type="ECO:0008006" key="9">
    <source>
        <dbReference type="Google" id="ProtNLM"/>
    </source>
</evidence>
<dbReference type="AlphaFoldDB" id="A0AAV6GVH5"/>
<proteinExistence type="inferred from homology"/>
<dbReference type="InterPro" id="IPR001878">
    <property type="entry name" value="Znf_CCHC"/>
</dbReference>
<accession>A0AAV6GVH5</accession>
<evidence type="ECO:0000259" key="5">
    <source>
        <dbReference type="PROSITE" id="PS50158"/>
    </source>
</evidence>
<dbReference type="PANTHER" id="PTHR24256">
    <property type="entry name" value="TRYPTASE-RELATED"/>
    <property type="match status" value="1"/>
</dbReference>
<dbReference type="InterPro" id="IPR001254">
    <property type="entry name" value="Trypsin_dom"/>
</dbReference>
<organism evidence="7 8">
    <name type="scientific">Alosa alosa</name>
    <name type="common">allis shad</name>
    <dbReference type="NCBI Taxonomy" id="278164"/>
    <lineage>
        <taxon>Eukaryota</taxon>
        <taxon>Metazoa</taxon>
        <taxon>Chordata</taxon>
        <taxon>Craniata</taxon>
        <taxon>Vertebrata</taxon>
        <taxon>Euteleostomi</taxon>
        <taxon>Actinopterygii</taxon>
        <taxon>Neopterygii</taxon>
        <taxon>Teleostei</taxon>
        <taxon>Clupei</taxon>
        <taxon>Clupeiformes</taxon>
        <taxon>Clupeoidei</taxon>
        <taxon>Clupeidae</taxon>
        <taxon>Alosa</taxon>
    </lineage>
</organism>
<dbReference type="Gene3D" id="2.40.10.10">
    <property type="entry name" value="Trypsin-like serine proteases"/>
    <property type="match status" value="2"/>
</dbReference>
<dbReference type="InterPro" id="IPR051487">
    <property type="entry name" value="Ser/Thr_Proteases_Immune/Dev"/>
</dbReference>
<dbReference type="EMBL" id="JADWDJ010000007">
    <property type="protein sequence ID" value="KAG5278860.1"/>
    <property type="molecule type" value="Genomic_DNA"/>
</dbReference>
<dbReference type="SUPFAM" id="SSF50494">
    <property type="entry name" value="Trypsin-like serine proteases"/>
    <property type="match status" value="1"/>
</dbReference>
<keyword evidence="3" id="KW-0862">Zinc</keyword>
<evidence type="ECO:0000256" key="1">
    <source>
        <dbReference type="ARBA" id="ARBA00023157"/>
    </source>
</evidence>
<feature type="compositionally biased region" description="Polar residues" evidence="4">
    <location>
        <begin position="93"/>
        <end position="102"/>
    </location>
</feature>
<dbReference type="InterPro" id="IPR009003">
    <property type="entry name" value="Peptidase_S1_PA"/>
</dbReference>
<evidence type="ECO:0000256" key="4">
    <source>
        <dbReference type="SAM" id="MobiDB-lite"/>
    </source>
</evidence>
<name>A0AAV6GVH5_9TELE</name>
<dbReference type="PROSITE" id="PS50158">
    <property type="entry name" value="ZF_CCHC"/>
    <property type="match status" value="1"/>
</dbReference>
<keyword evidence="3" id="KW-0479">Metal-binding</keyword>
<dbReference type="InterPro" id="IPR043504">
    <property type="entry name" value="Peptidase_S1_PA_chymotrypsin"/>
</dbReference>
<dbReference type="GO" id="GO:0006508">
    <property type="term" value="P:proteolysis"/>
    <property type="evidence" value="ECO:0007669"/>
    <property type="project" value="InterPro"/>
</dbReference>
<dbReference type="SMART" id="SM00020">
    <property type="entry name" value="Tryp_SPc"/>
    <property type="match status" value="1"/>
</dbReference>
<dbReference type="PROSITE" id="PS50240">
    <property type="entry name" value="TRYPSIN_DOM"/>
    <property type="match status" value="1"/>
</dbReference>
<comment type="similarity">
    <text evidence="2">Belongs to the peptidase S1 family. CLIP subfamily.</text>
</comment>
<dbReference type="Pfam" id="PF00089">
    <property type="entry name" value="Trypsin"/>
    <property type="match status" value="1"/>
</dbReference>
<evidence type="ECO:0000256" key="2">
    <source>
        <dbReference type="ARBA" id="ARBA00024195"/>
    </source>
</evidence>
<feature type="compositionally biased region" description="Polar residues" evidence="4">
    <location>
        <begin position="24"/>
        <end position="43"/>
    </location>
</feature>
<dbReference type="GO" id="GO:0003676">
    <property type="term" value="F:nucleic acid binding"/>
    <property type="evidence" value="ECO:0007669"/>
    <property type="project" value="InterPro"/>
</dbReference>
<dbReference type="SUPFAM" id="SSF50630">
    <property type="entry name" value="Acid proteases"/>
    <property type="match status" value="1"/>
</dbReference>